<dbReference type="OrthoDB" id="2068504at2"/>
<name>A0A1M6JEL2_9FIRM</name>
<keyword evidence="2" id="KW-0812">Transmembrane</keyword>
<dbReference type="AlphaFoldDB" id="A0A1M6JEL2"/>
<dbReference type="STRING" id="1121950.SAMN02745243_00616"/>
<feature type="transmembrane region" description="Helical" evidence="2">
    <location>
        <begin position="100"/>
        <end position="119"/>
    </location>
</feature>
<evidence type="ECO:0000256" key="2">
    <source>
        <dbReference type="SAM" id="Phobius"/>
    </source>
</evidence>
<dbReference type="RefSeq" id="WP_073104853.1">
    <property type="nucleotide sequence ID" value="NZ_FQZY01000009.1"/>
</dbReference>
<protein>
    <recommendedName>
        <fullName evidence="3">DUF4367 domain-containing protein</fullName>
    </recommendedName>
</protein>
<sequence length="287" mass="33912">MKKYERRSMEEEMHREAEQIEKEVFSDEKKERIEATPEMDAALLAKIQAYEQKKKARERDSNIEDVLSDEDKEALRIGREMLEKKNARKKVRKMPRRRKVSIALVAVMVLVFAFGMTSLGSKSYLKALWERMIGSQKVEVTNVEDMDSKEIEDENVLDIYKEIKRKLGFSPVQLIKKPKDMIVDNYEIDEYSKQAKILYVYKGSVVTYSIYANQRDSSLSQKKDDKLINTFIEESEYATIDVEEYKIPNKEQKRYVAKFEYKGIKYQLIGIMEKSEFINILKELKYL</sequence>
<keyword evidence="2" id="KW-1133">Transmembrane helix</keyword>
<keyword evidence="5" id="KW-1185">Reference proteome</keyword>
<feature type="domain" description="DUF4367" evidence="3">
    <location>
        <begin position="177"/>
        <end position="283"/>
    </location>
</feature>
<evidence type="ECO:0000256" key="1">
    <source>
        <dbReference type="SAM" id="MobiDB-lite"/>
    </source>
</evidence>
<keyword evidence="2" id="KW-0472">Membrane</keyword>
<organism evidence="4 5">
    <name type="scientific">Hespellia stercorisuis DSM 15480</name>
    <dbReference type="NCBI Taxonomy" id="1121950"/>
    <lineage>
        <taxon>Bacteria</taxon>
        <taxon>Bacillati</taxon>
        <taxon>Bacillota</taxon>
        <taxon>Clostridia</taxon>
        <taxon>Lachnospirales</taxon>
        <taxon>Lachnospiraceae</taxon>
        <taxon>Hespellia</taxon>
    </lineage>
</organism>
<evidence type="ECO:0000313" key="5">
    <source>
        <dbReference type="Proteomes" id="UP000184301"/>
    </source>
</evidence>
<gene>
    <name evidence="4" type="ORF">SAMN02745243_00616</name>
</gene>
<dbReference type="Proteomes" id="UP000184301">
    <property type="component" value="Unassembled WGS sequence"/>
</dbReference>
<dbReference type="Pfam" id="PF14285">
    <property type="entry name" value="DUF4367"/>
    <property type="match status" value="1"/>
</dbReference>
<feature type="region of interest" description="Disordered" evidence="1">
    <location>
        <begin position="1"/>
        <end position="31"/>
    </location>
</feature>
<accession>A0A1M6JEL2</accession>
<dbReference type="EMBL" id="FQZY01000009">
    <property type="protein sequence ID" value="SHJ45196.1"/>
    <property type="molecule type" value="Genomic_DNA"/>
</dbReference>
<dbReference type="InterPro" id="IPR025377">
    <property type="entry name" value="DUF4367"/>
</dbReference>
<evidence type="ECO:0000259" key="3">
    <source>
        <dbReference type="Pfam" id="PF14285"/>
    </source>
</evidence>
<evidence type="ECO:0000313" key="4">
    <source>
        <dbReference type="EMBL" id="SHJ45196.1"/>
    </source>
</evidence>
<reference evidence="4 5" key="1">
    <citation type="submission" date="2016-11" db="EMBL/GenBank/DDBJ databases">
        <authorList>
            <person name="Jaros S."/>
            <person name="Januszkiewicz K."/>
            <person name="Wedrychowicz H."/>
        </authorList>
    </citation>
    <scope>NUCLEOTIDE SEQUENCE [LARGE SCALE GENOMIC DNA]</scope>
    <source>
        <strain evidence="4 5">DSM 15480</strain>
    </source>
</reference>
<proteinExistence type="predicted"/>